<evidence type="ECO:0000256" key="3">
    <source>
        <dbReference type="ARBA" id="ARBA00022737"/>
    </source>
</evidence>
<dbReference type="Pfam" id="PF03704">
    <property type="entry name" value="BTAD"/>
    <property type="match status" value="1"/>
</dbReference>
<keyword evidence="11" id="KW-1185">Reference proteome</keyword>
<dbReference type="InterPro" id="IPR005158">
    <property type="entry name" value="BTAD"/>
</dbReference>
<evidence type="ECO:0000259" key="9">
    <source>
        <dbReference type="SMART" id="SM01043"/>
    </source>
</evidence>
<keyword evidence="4" id="KW-0805">Transcription regulation</keyword>
<dbReference type="GO" id="GO:0006355">
    <property type="term" value="P:regulation of DNA-templated transcription"/>
    <property type="evidence" value="ECO:0007669"/>
    <property type="project" value="InterPro"/>
</dbReference>
<feature type="repeat" description="WD" evidence="7">
    <location>
        <begin position="1046"/>
        <end position="1087"/>
    </location>
</feature>
<dbReference type="InterPro" id="IPR002372">
    <property type="entry name" value="PQQ_rpt_dom"/>
</dbReference>
<dbReference type="Pfam" id="PF00486">
    <property type="entry name" value="Trans_reg_C"/>
    <property type="match status" value="1"/>
</dbReference>
<dbReference type="CDD" id="cd00267">
    <property type="entry name" value="ABC_ATPase"/>
    <property type="match status" value="1"/>
</dbReference>
<dbReference type="InterPro" id="IPR001867">
    <property type="entry name" value="OmpR/PhoB-type_DNA-bd"/>
</dbReference>
<sequence length="1469" mass="158743">MSWSSCAAERYPAGLARYQRGITDLDVRYCAVDSRGVGIAVLGPLTIEGEREHLGRRDRVVLAALVVHPGDVVSAEVLADVLWGEQLPASWSKVVQGCVVRLRKALGSNSIETSSLGYKLTVPRDEIDTQRFERTVVRATNLLAAGDAERSALLLADALTLWRGKPLTDVEGWESARIESARLEELRQRAEELYVEASLRSGRHESVLAKARALTSEAPLRERRWALLATAQYQCGRQADALKTLRELRVVLNRELGLDPGQEIGLLEQAILRQDPSLVVASTLPEPSTECPYLGLKPYDLDDAEVFFGRDAEVAAGLRKLADNSVLAVVGPSGCGKSSLVRAGIAARLRSGGRRVVVMTPGVHPLAALADALPGDVVPAALVVDQCEEVFSLCADAAEREAFLDRLTAHRAEAPLILSYRADRLAEIAAYPGFAHLVEQGLQLLTGMSETDLRTAITEPARLASLVVEPGLVDLLVREVDGQPGALPLMSHALAETWQRREGRTLTVDGYRASGGIEGAVAQSAEEIYTRLRPEQQARLRELLLRLVTPGPDGQPIRGRLPRRLVVTGPESDALIDLLVGSRLVTSDDGVVELAHEAVARAWPRLRRWLDDDLEGQQILHHLTIAADSWNSLGRPHSELYRGVRLAKALDWREGATVALTEIESDFLAAGQHLSEAELRAVENQARYQVRVNRRLRGALAAAALLLAGALIAGVVAVRQAEQADQQAAAAEQAAVRELARRVGARALLTEGISHSLLLAAQGVRLEDSPETRTNLLAALNKRPLLVRSLPAVDGDLGAFSFSPDGTRVVAGGKNAACNLYETESGRPVATYSFVPDPETQLSGNVGGVGVVGSRVFCSPLFTPDGRYVAAMTNYTREYPEGQRAMGVRLLTPNALEVVPLAFPTQQNLLYRNLVSSADAQHLAASVRVIPQLEEMSIDAPGFALVWDLRARGRRPHKVTLPPGPHGLALSPDGDTIYTQQPLAAYDVATGKVHWRRDGPSLVGSRAQIAIDLTRDGNLLALQPIGATDQGIALVDAHTGKTVRMLRGHTGVLRDVAFSRDGTLLGSASQDGEVIVWDVATGTPRERIRTFEISWAVGFSPDNRTLYTGGDEGMLRAYDRSGQQLYLSRRQPMPARDYLHALASADGNRTAYVWRDTTDSWLSFADAATGATTAPVRVHGEVEQSSRTPASWHPDGRRLAVFDTGGTVTVLDAQTGKVVVRRKVVEPGIWSIAYVDGGDRILVSDSRNQTTFFDARTLQPSGVPLNLTNNCCTAASPDKETAVVFDDSPDGAEEHWRVIRTATGDVLSEGDLNLRINHAAYSPDSRRFAAIGSKGEVVIIDVPSGDLHSAPATGHSGAGRFVRFSEDGSRLVSGAEDGTLSLWDARNLELLGTVATSAGTKKAAISPSFSEGRDVVTVAAFDGRTYRWDTRIGSTLDFACTMAGRNLTDEEWRQAFGERLYQKTCPDFG</sequence>
<keyword evidence="3" id="KW-0677">Repeat</keyword>
<reference evidence="10 11" key="1">
    <citation type="journal article" date="2015" name="Stand. Genomic Sci.">
        <title>Genomic Encyclopedia of Bacterial and Archaeal Type Strains, Phase III: the genomes of soil and plant-associated and newly described type strains.</title>
        <authorList>
            <person name="Whitman W.B."/>
            <person name="Woyke T."/>
            <person name="Klenk H.P."/>
            <person name="Zhou Y."/>
            <person name="Lilburn T.G."/>
            <person name="Beck B.J."/>
            <person name="De Vos P."/>
            <person name="Vandamme P."/>
            <person name="Eisen J.A."/>
            <person name="Garrity G."/>
            <person name="Hugenholtz P."/>
            <person name="Kyrpides N.C."/>
        </authorList>
    </citation>
    <scope>NUCLEOTIDE SEQUENCE [LARGE SCALE GENOMIC DNA]</scope>
    <source>
        <strain evidence="10 11">VKM Ac-2572</strain>
    </source>
</reference>
<keyword evidence="2 7" id="KW-0853">WD repeat</keyword>
<dbReference type="InterPro" id="IPR015943">
    <property type="entry name" value="WD40/YVTN_repeat-like_dom_sf"/>
</dbReference>
<feature type="domain" description="OmpR/PhoB-type" evidence="8">
    <location>
        <begin position="49"/>
        <end position="120"/>
    </location>
</feature>
<feature type="repeat" description="WD" evidence="7">
    <location>
        <begin position="1352"/>
        <end position="1393"/>
    </location>
</feature>
<evidence type="ECO:0000256" key="4">
    <source>
        <dbReference type="ARBA" id="ARBA00023015"/>
    </source>
</evidence>
<dbReference type="InterPro" id="IPR036388">
    <property type="entry name" value="WH-like_DNA-bd_sf"/>
</dbReference>
<accession>A0A4R2H5S1</accession>
<gene>
    <name evidence="10" type="ORF">EV652_111258</name>
</gene>
<dbReference type="GO" id="GO:0005829">
    <property type="term" value="C:cytosol"/>
    <property type="evidence" value="ECO:0007669"/>
    <property type="project" value="UniProtKB-ARBA"/>
</dbReference>
<dbReference type="CDD" id="cd15831">
    <property type="entry name" value="BTAD"/>
    <property type="match status" value="1"/>
</dbReference>
<evidence type="ECO:0000256" key="5">
    <source>
        <dbReference type="ARBA" id="ARBA00023125"/>
    </source>
</evidence>
<dbReference type="SUPFAM" id="SSF50978">
    <property type="entry name" value="WD40 repeat-like"/>
    <property type="match status" value="1"/>
</dbReference>
<dbReference type="PANTHER" id="PTHR35807">
    <property type="entry name" value="TRANSCRIPTIONAL REGULATOR REDD-RELATED"/>
    <property type="match status" value="1"/>
</dbReference>
<comment type="similarity">
    <text evidence="1">Belongs to the AfsR/DnrI/RedD regulatory family.</text>
</comment>
<dbReference type="InterPro" id="IPR011990">
    <property type="entry name" value="TPR-like_helical_dom_sf"/>
</dbReference>
<dbReference type="Pfam" id="PF13360">
    <property type="entry name" value="PQQ_2"/>
    <property type="match status" value="1"/>
</dbReference>
<dbReference type="InterPro" id="IPR019775">
    <property type="entry name" value="WD40_repeat_CS"/>
</dbReference>
<dbReference type="InterPro" id="IPR036322">
    <property type="entry name" value="WD40_repeat_dom_sf"/>
</dbReference>
<protein>
    <submittedName>
        <fullName evidence="10">WD40 repeat protein</fullName>
    </submittedName>
</protein>
<evidence type="ECO:0000313" key="10">
    <source>
        <dbReference type="EMBL" id="TCO21347.1"/>
    </source>
</evidence>
<dbReference type="EMBL" id="SLWN01000011">
    <property type="protein sequence ID" value="TCO21347.1"/>
    <property type="molecule type" value="Genomic_DNA"/>
</dbReference>
<dbReference type="SUPFAM" id="SSF50952">
    <property type="entry name" value="Soluble quinoprotein glucose dehydrogenase"/>
    <property type="match status" value="1"/>
</dbReference>
<dbReference type="Gene3D" id="2.130.10.10">
    <property type="entry name" value="YVTN repeat-like/Quinoprotein amine dehydrogenase"/>
    <property type="match status" value="4"/>
</dbReference>
<feature type="domain" description="Bacterial transcriptional activator" evidence="9">
    <location>
        <begin position="127"/>
        <end position="272"/>
    </location>
</feature>
<comment type="caution">
    <text evidence="10">The sequence shown here is derived from an EMBL/GenBank/DDBJ whole genome shotgun (WGS) entry which is preliminary data.</text>
</comment>
<evidence type="ECO:0000313" key="11">
    <source>
        <dbReference type="Proteomes" id="UP000294508"/>
    </source>
</evidence>
<dbReference type="GO" id="GO:0000160">
    <property type="term" value="P:phosphorelay signal transduction system"/>
    <property type="evidence" value="ECO:0007669"/>
    <property type="project" value="InterPro"/>
</dbReference>
<dbReference type="SMART" id="SM01043">
    <property type="entry name" value="BTAD"/>
    <property type="match status" value="1"/>
</dbReference>
<name>A0A4R2H5S1_9ACTN</name>
<dbReference type="SUPFAM" id="SSF48452">
    <property type="entry name" value="TPR-like"/>
    <property type="match status" value="1"/>
</dbReference>
<dbReference type="Proteomes" id="UP000294508">
    <property type="component" value="Unassembled WGS sequence"/>
</dbReference>
<dbReference type="SMART" id="SM00862">
    <property type="entry name" value="Trans_reg_C"/>
    <property type="match status" value="1"/>
</dbReference>
<evidence type="ECO:0000256" key="1">
    <source>
        <dbReference type="ARBA" id="ARBA00005820"/>
    </source>
</evidence>
<dbReference type="OrthoDB" id="134501at2"/>
<dbReference type="InterPro" id="IPR016032">
    <property type="entry name" value="Sig_transdc_resp-reg_C-effctor"/>
</dbReference>
<dbReference type="PANTHER" id="PTHR35807:SF1">
    <property type="entry name" value="TRANSCRIPTIONAL REGULATOR REDD"/>
    <property type="match status" value="1"/>
</dbReference>
<dbReference type="Gene3D" id="1.25.40.10">
    <property type="entry name" value="Tetratricopeptide repeat domain"/>
    <property type="match status" value="1"/>
</dbReference>
<evidence type="ECO:0000256" key="6">
    <source>
        <dbReference type="ARBA" id="ARBA00023163"/>
    </source>
</evidence>
<dbReference type="InterPro" id="IPR051677">
    <property type="entry name" value="AfsR-DnrI-RedD_regulator"/>
</dbReference>
<dbReference type="RefSeq" id="WP_132212710.1">
    <property type="nucleotide sequence ID" value="NZ_SLWN01000011.1"/>
</dbReference>
<evidence type="ECO:0000256" key="2">
    <source>
        <dbReference type="ARBA" id="ARBA00022574"/>
    </source>
</evidence>
<dbReference type="InterPro" id="IPR027417">
    <property type="entry name" value="P-loop_NTPase"/>
</dbReference>
<proteinExistence type="inferred from homology"/>
<organism evidence="10 11">
    <name type="scientific">Kribbella steppae</name>
    <dbReference type="NCBI Taxonomy" id="2512223"/>
    <lineage>
        <taxon>Bacteria</taxon>
        <taxon>Bacillati</taxon>
        <taxon>Actinomycetota</taxon>
        <taxon>Actinomycetes</taxon>
        <taxon>Propionibacteriales</taxon>
        <taxon>Kribbellaceae</taxon>
        <taxon>Kribbella</taxon>
    </lineage>
</organism>
<keyword evidence="6" id="KW-0804">Transcription</keyword>
<evidence type="ECO:0000256" key="7">
    <source>
        <dbReference type="PROSITE-ProRule" id="PRU00221"/>
    </source>
</evidence>
<dbReference type="SUPFAM" id="SSF52540">
    <property type="entry name" value="P-loop containing nucleoside triphosphate hydrolases"/>
    <property type="match status" value="1"/>
</dbReference>
<dbReference type="GO" id="GO:0003677">
    <property type="term" value="F:DNA binding"/>
    <property type="evidence" value="ECO:0007669"/>
    <property type="project" value="UniProtKB-KW"/>
</dbReference>
<evidence type="ECO:0000259" key="8">
    <source>
        <dbReference type="SMART" id="SM00862"/>
    </source>
</evidence>
<dbReference type="InterPro" id="IPR049052">
    <property type="entry name" value="nSTAND1"/>
</dbReference>
<dbReference type="InterPro" id="IPR001680">
    <property type="entry name" value="WD40_rpt"/>
</dbReference>
<dbReference type="Gene3D" id="1.10.10.10">
    <property type="entry name" value="Winged helix-like DNA-binding domain superfamily/Winged helix DNA-binding domain"/>
    <property type="match status" value="1"/>
</dbReference>
<dbReference type="PROSITE" id="PS50082">
    <property type="entry name" value="WD_REPEATS_2"/>
    <property type="match status" value="2"/>
</dbReference>
<keyword evidence="5" id="KW-0238">DNA-binding</keyword>
<dbReference type="PROSITE" id="PS50294">
    <property type="entry name" value="WD_REPEATS_REGION"/>
    <property type="match status" value="2"/>
</dbReference>
<dbReference type="PROSITE" id="PS00678">
    <property type="entry name" value="WD_REPEATS_1"/>
    <property type="match status" value="2"/>
</dbReference>
<dbReference type="Pfam" id="PF20703">
    <property type="entry name" value="nSTAND1"/>
    <property type="match status" value="1"/>
</dbReference>
<dbReference type="SMART" id="SM00320">
    <property type="entry name" value="WD40"/>
    <property type="match status" value="7"/>
</dbReference>
<dbReference type="Pfam" id="PF00400">
    <property type="entry name" value="WD40"/>
    <property type="match status" value="1"/>
</dbReference>
<dbReference type="SUPFAM" id="SSF46894">
    <property type="entry name" value="C-terminal effector domain of the bipartite response regulators"/>
    <property type="match status" value="1"/>
</dbReference>
<dbReference type="InterPro" id="IPR011041">
    <property type="entry name" value="Quinoprot_gluc/sorb_DH_b-prop"/>
</dbReference>